<comment type="similarity">
    <text evidence="3 7">Belongs to the IspD/TarI cytidylyltransferase family. IspD subfamily.</text>
</comment>
<keyword evidence="4 7" id="KW-0808">Transferase</keyword>
<dbReference type="InterPro" id="IPR050088">
    <property type="entry name" value="IspD/TarI_cytidylyltransf_bact"/>
</dbReference>
<dbReference type="Gene3D" id="3.90.550.10">
    <property type="entry name" value="Spore Coat Polysaccharide Biosynthesis Protein SpsA, Chain A"/>
    <property type="match status" value="1"/>
</dbReference>
<evidence type="ECO:0000256" key="2">
    <source>
        <dbReference type="ARBA" id="ARBA00004787"/>
    </source>
</evidence>
<dbReference type="InterPro" id="IPR001228">
    <property type="entry name" value="IspD"/>
</dbReference>
<dbReference type="InterPro" id="IPR034683">
    <property type="entry name" value="IspD/TarI"/>
</dbReference>
<evidence type="ECO:0000256" key="1">
    <source>
        <dbReference type="ARBA" id="ARBA00001282"/>
    </source>
</evidence>
<dbReference type="PANTHER" id="PTHR32125">
    <property type="entry name" value="2-C-METHYL-D-ERYTHRITOL 4-PHOSPHATE CYTIDYLYLTRANSFERASE, CHLOROPLASTIC"/>
    <property type="match status" value="1"/>
</dbReference>
<comment type="catalytic activity">
    <reaction evidence="1 7">
        <text>2-C-methyl-D-erythritol 4-phosphate + CTP + H(+) = 4-CDP-2-C-methyl-D-erythritol + diphosphate</text>
        <dbReference type="Rhea" id="RHEA:13429"/>
        <dbReference type="ChEBI" id="CHEBI:15378"/>
        <dbReference type="ChEBI" id="CHEBI:33019"/>
        <dbReference type="ChEBI" id="CHEBI:37563"/>
        <dbReference type="ChEBI" id="CHEBI:57823"/>
        <dbReference type="ChEBI" id="CHEBI:58262"/>
        <dbReference type="EC" id="2.7.7.60"/>
    </reaction>
</comment>
<keyword evidence="6 7" id="KW-0414">Isoprene biosynthesis</keyword>
<feature type="site" description="Transition state stabilizer" evidence="7">
    <location>
        <position position="15"/>
    </location>
</feature>
<dbReference type="AlphaFoldDB" id="A0A7W7ZGV5"/>
<reference evidence="8 9" key="1">
    <citation type="submission" date="2020-08" db="EMBL/GenBank/DDBJ databases">
        <title>Genomic Encyclopedia of Type Strains, Phase IV (KMG-V): Genome sequencing to study the core and pangenomes of soil and plant-associated prokaryotes.</title>
        <authorList>
            <person name="Whitman W."/>
        </authorList>
    </citation>
    <scope>NUCLEOTIDE SEQUENCE [LARGE SCALE GENOMIC DNA]</scope>
    <source>
        <strain evidence="8 9">M8UP14</strain>
    </source>
</reference>
<evidence type="ECO:0000256" key="6">
    <source>
        <dbReference type="ARBA" id="ARBA00023229"/>
    </source>
</evidence>
<dbReference type="UniPathway" id="UPA00056">
    <property type="reaction ID" value="UER00093"/>
</dbReference>
<dbReference type="EC" id="2.7.7.60" evidence="7"/>
<organism evidence="8 9">
    <name type="scientific">Granulicella aggregans</name>
    <dbReference type="NCBI Taxonomy" id="474949"/>
    <lineage>
        <taxon>Bacteria</taxon>
        <taxon>Pseudomonadati</taxon>
        <taxon>Acidobacteriota</taxon>
        <taxon>Terriglobia</taxon>
        <taxon>Terriglobales</taxon>
        <taxon>Acidobacteriaceae</taxon>
        <taxon>Granulicella</taxon>
    </lineage>
</organism>
<comment type="function">
    <text evidence="7">Catalyzes the formation of 4-diphosphocytidyl-2-C-methyl-D-erythritol from CTP and 2-C-methyl-D-erythritol 4-phosphate (MEP).</text>
</comment>
<gene>
    <name evidence="7" type="primary">ispD</name>
    <name evidence="8" type="ORF">HDF16_003759</name>
</gene>
<comment type="caution">
    <text evidence="8">The sequence shown here is derived from an EMBL/GenBank/DDBJ whole genome shotgun (WGS) entry which is preliminary data.</text>
</comment>
<dbReference type="EMBL" id="JACHIP010000005">
    <property type="protein sequence ID" value="MBB5059036.1"/>
    <property type="molecule type" value="Genomic_DNA"/>
</dbReference>
<dbReference type="GO" id="GO:0019288">
    <property type="term" value="P:isopentenyl diphosphate biosynthetic process, methylerythritol 4-phosphate pathway"/>
    <property type="evidence" value="ECO:0007669"/>
    <property type="project" value="UniProtKB-UniRule"/>
</dbReference>
<comment type="pathway">
    <text evidence="2 7">Isoprenoid biosynthesis; isopentenyl diphosphate biosynthesis via DXP pathway; isopentenyl diphosphate from 1-deoxy-D-xylulose 5-phosphate: step 2/6.</text>
</comment>
<evidence type="ECO:0000313" key="9">
    <source>
        <dbReference type="Proteomes" id="UP000540989"/>
    </source>
</evidence>
<evidence type="ECO:0000313" key="8">
    <source>
        <dbReference type="EMBL" id="MBB5059036.1"/>
    </source>
</evidence>
<dbReference type="PROSITE" id="PS01295">
    <property type="entry name" value="ISPD"/>
    <property type="match status" value="1"/>
</dbReference>
<feature type="site" description="Positions MEP for the nucleophilic attack" evidence="7">
    <location>
        <position position="198"/>
    </location>
</feature>
<feature type="site" description="Transition state stabilizer" evidence="7">
    <location>
        <position position="56"/>
    </location>
</feature>
<protein>
    <recommendedName>
        <fullName evidence="7">2-C-methyl-D-erythritol 4-phosphate cytidylyltransferase</fullName>
        <ecNumber evidence="7">2.7.7.60</ecNumber>
    </recommendedName>
    <alternativeName>
        <fullName evidence="7">4-diphosphocytidyl-2C-methyl-D-erythritol synthase</fullName>
    </alternativeName>
    <alternativeName>
        <fullName evidence="7">MEP cytidylyltransferase</fullName>
        <shortName evidence="7">MCT</shortName>
    </alternativeName>
</protein>
<proteinExistence type="inferred from homology"/>
<dbReference type="GO" id="GO:0050518">
    <property type="term" value="F:2-C-methyl-D-erythritol 4-phosphate cytidylyltransferase activity"/>
    <property type="evidence" value="ECO:0007669"/>
    <property type="project" value="UniProtKB-UniRule"/>
</dbReference>
<feature type="site" description="Positions MEP for the nucleophilic attack" evidence="7">
    <location>
        <position position="254"/>
    </location>
</feature>
<dbReference type="NCBIfam" id="TIGR00453">
    <property type="entry name" value="ispD"/>
    <property type="match status" value="1"/>
</dbReference>
<evidence type="ECO:0000256" key="3">
    <source>
        <dbReference type="ARBA" id="ARBA00009789"/>
    </source>
</evidence>
<evidence type="ECO:0000256" key="5">
    <source>
        <dbReference type="ARBA" id="ARBA00022695"/>
    </source>
</evidence>
<dbReference type="InterPro" id="IPR029044">
    <property type="entry name" value="Nucleotide-diphossugar_trans"/>
</dbReference>
<accession>A0A7W7ZGV5</accession>
<dbReference type="CDD" id="cd02516">
    <property type="entry name" value="CDP-ME_synthetase"/>
    <property type="match status" value="1"/>
</dbReference>
<dbReference type="FunFam" id="3.90.550.10:FF:000003">
    <property type="entry name" value="2-C-methyl-D-erythritol 4-phosphate cytidylyltransferase"/>
    <property type="match status" value="1"/>
</dbReference>
<dbReference type="HAMAP" id="MF_00108">
    <property type="entry name" value="IspD"/>
    <property type="match status" value="1"/>
</dbReference>
<dbReference type="Pfam" id="PF01128">
    <property type="entry name" value="IspD"/>
    <property type="match status" value="1"/>
</dbReference>
<sequence length="275" mass="28871">MRVHVILPAAGLGTRMASGHGGHVAANSSSISDGLHVVPAMAASASVAVMPTPAPKQFLTIGGKPILIHTLEAFLAVERVDAIYVAVKPQEMERVGQQIDKANLSQHARIFVVEGGDSRQDSVAKALAEVGGKYAAAADDVVLVHDAVRPLIESATIDKTIDAVLKHGAAIVGLPAVDTIKQVERTADGALVSSTIPRERVVYAQTPQGARYATMQRAFDEAANDEFQGTDEASLLERAGVPVVVVAGSARNFKVTQPGDLELAEFYLESGTRHA</sequence>
<name>A0A7W7ZGV5_9BACT</name>
<evidence type="ECO:0000256" key="4">
    <source>
        <dbReference type="ARBA" id="ARBA00022679"/>
    </source>
</evidence>
<dbReference type="RefSeq" id="WP_184219814.1">
    <property type="nucleotide sequence ID" value="NZ_JACHIP010000005.1"/>
</dbReference>
<dbReference type="SUPFAM" id="SSF53448">
    <property type="entry name" value="Nucleotide-diphospho-sugar transferases"/>
    <property type="match status" value="1"/>
</dbReference>
<dbReference type="Proteomes" id="UP000540989">
    <property type="component" value="Unassembled WGS sequence"/>
</dbReference>
<keyword evidence="5 7" id="KW-0548">Nucleotidyltransferase</keyword>
<evidence type="ECO:0000256" key="7">
    <source>
        <dbReference type="HAMAP-Rule" id="MF_00108"/>
    </source>
</evidence>
<keyword evidence="9" id="KW-1185">Reference proteome</keyword>
<dbReference type="InterPro" id="IPR018294">
    <property type="entry name" value="ISPD_synthase_CS"/>
</dbReference>
<dbReference type="PANTHER" id="PTHR32125:SF4">
    <property type="entry name" value="2-C-METHYL-D-ERYTHRITOL 4-PHOSPHATE CYTIDYLYLTRANSFERASE, CHLOROPLASTIC"/>
    <property type="match status" value="1"/>
</dbReference>